<dbReference type="AlphaFoldDB" id="A0A0G0P692"/>
<dbReference type="PROSITE" id="PS51819">
    <property type="entry name" value="VOC"/>
    <property type="match status" value="1"/>
</dbReference>
<dbReference type="EMBL" id="LBVW01000009">
    <property type="protein sequence ID" value="KKQ93609.1"/>
    <property type="molecule type" value="Genomic_DNA"/>
</dbReference>
<accession>A0A0G0P692</accession>
<evidence type="ECO:0000313" key="3">
    <source>
        <dbReference type="Proteomes" id="UP000034932"/>
    </source>
</evidence>
<dbReference type="PANTHER" id="PTHR33993">
    <property type="entry name" value="GLYOXALASE-RELATED"/>
    <property type="match status" value="1"/>
</dbReference>
<dbReference type="STRING" id="1618573.UT19_C0009G0018"/>
<protein>
    <submittedName>
        <fullName evidence="2">Glyoxalase/bleomycin resistance protein/dioxygenase</fullName>
    </submittedName>
</protein>
<dbReference type="Pfam" id="PF00903">
    <property type="entry name" value="Glyoxalase"/>
    <property type="match status" value="1"/>
</dbReference>
<dbReference type="InterPro" id="IPR004360">
    <property type="entry name" value="Glyas_Fos-R_dOase_dom"/>
</dbReference>
<comment type="caution">
    <text evidence="2">The sequence shown here is derived from an EMBL/GenBank/DDBJ whole genome shotgun (WGS) entry which is preliminary data.</text>
</comment>
<reference evidence="2 3" key="1">
    <citation type="journal article" date="2015" name="Nature">
        <title>rRNA introns, odd ribosomes, and small enigmatic genomes across a large radiation of phyla.</title>
        <authorList>
            <person name="Brown C.T."/>
            <person name="Hug L.A."/>
            <person name="Thomas B.C."/>
            <person name="Sharon I."/>
            <person name="Castelle C.J."/>
            <person name="Singh A."/>
            <person name="Wilkins M.J."/>
            <person name="Williams K.H."/>
            <person name="Banfield J.F."/>
        </authorList>
    </citation>
    <scope>NUCLEOTIDE SEQUENCE [LARGE SCALE GENOMIC DNA]</scope>
</reference>
<keyword evidence="2" id="KW-0560">Oxidoreductase</keyword>
<dbReference type="SUPFAM" id="SSF54593">
    <property type="entry name" value="Glyoxalase/Bleomycin resistance protein/Dihydroxybiphenyl dioxygenase"/>
    <property type="match status" value="1"/>
</dbReference>
<dbReference type="InterPro" id="IPR052164">
    <property type="entry name" value="Anthracycline_SecMetBiosynth"/>
</dbReference>
<dbReference type="PANTHER" id="PTHR33993:SF2">
    <property type="entry name" value="VOC DOMAIN-CONTAINING PROTEIN"/>
    <property type="match status" value="1"/>
</dbReference>
<keyword evidence="2" id="KW-0223">Dioxygenase</keyword>
<name>A0A0G0P692_9BACT</name>
<dbReference type="GO" id="GO:0051213">
    <property type="term" value="F:dioxygenase activity"/>
    <property type="evidence" value="ECO:0007669"/>
    <property type="project" value="UniProtKB-KW"/>
</dbReference>
<proteinExistence type="predicted"/>
<dbReference type="Gene3D" id="3.10.180.10">
    <property type="entry name" value="2,3-Dihydroxybiphenyl 1,2-Dioxygenase, domain 1"/>
    <property type="match status" value="1"/>
</dbReference>
<sequence length="138" mass="15454">MKNTKRKRVSNGMSPVVHFEMPYTNQKRLSKFYSNVFGWDMQYLPKMGSYVLAITSPVDKNQMHKKKGAINGGFYPKGPYGNTPHLVISVGNLEKHIETVKKEGGKTVGKSMDIPGIGKFIMLRDTEGNRVGMLQASM</sequence>
<dbReference type="InterPro" id="IPR029068">
    <property type="entry name" value="Glyas_Bleomycin-R_OHBP_Dase"/>
</dbReference>
<evidence type="ECO:0000259" key="1">
    <source>
        <dbReference type="PROSITE" id="PS51819"/>
    </source>
</evidence>
<gene>
    <name evidence="2" type="ORF">UT19_C0009G0018</name>
</gene>
<evidence type="ECO:0000313" key="2">
    <source>
        <dbReference type="EMBL" id="KKQ93609.1"/>
    </source>
</evidence>
<dbReference type="Proteomes" id="UP000034932">
    <property type="component" value="Unassembled WGS sequence"/>
</dbReference>
<organism evidence="2 3">
    <name type="scientific">Candidatus Woesebacteria bacterium GW2011_GWB1_39_10b</name>
    <dbReference type="NCBI Taxonomy" id="1618573"/>
    <lineage>
        <taxon>Bacteria</taxon>
        <taxon>Candidatus Woeseibacteriota</taxon>
    </lineage>
</organism>
<dbReference type="InterPro" id="IPR037523">
    <property type="entry name" value="VOC_core"/>
</dbReference>
<feature type="domain" description="VOC" evidence="1">
    <location>
        <begin position="15"/>
        <end position="136"/>
    </location>
</feature>